<accession>W9IKK5</accession>
<dbReference type="EMBL" id="JH717842">
    <property type="protein sequence ID" value="EWY93839.1"/>
    <property type="molecule type" value="Genomic_DNA"/>
</dbReference>
<dbReference type="Proteomes" id="UP000030753">
    <property type="component" value="Unassembled WGS sequence"/>
</dbReference>
<feature type="region of interest" description="Disordered" evidence="1">
    <location>
        <begin position="1"/>
        <end position="24"/>
    </location>
</feature>
<reference evidence="2 3" key="1">
    <citation type="submission" date="2011-06" db="EMBL/GenBank/DDBJ databases">
        <title>The Genome Sequence of Fusarium oxysporum FOSC 3-a.</title>
        <authorList>
            <consortium name="The Broad Institute Genome Sequencing Platform"/>
            <person name="Ma L.-J."/>
            <person name="Gale L.R."/>
            <person name="Schwartz D.C."/>
            <person name="Zhou S."/>
            <person name="Corby-Kistler H."/>
            <person name="Young S.K."/>
            <person name="Zeng Q."/>
            <person name="Gargeya S."/>
            <person name="Fitzgerald M."/>
            <person name="Haas B."/>
            <person name="Abouelleil A."/>
            <person name="Alvarado L."/>
            <person name="Arachchi H.M."/>
            <person name="Berlin A."/>
            <person name="Brown A."/>
            <person name="Chapman S.B."/>
            <person name="Chen Z."/>
            <person name="Dunbar C."/>
            <person name="Freedman E."/>
            <person name="Gearin G."/>
            <person name="Gellesch M."/>
            <person name="Goldberg J."/>
            <person name="Griggs A."/>
            <person name="Gujja S."/>
            <person name="Heiman D."/>
            <person name="Howarth C."/>
            <person name="Larson L."/>
            <person name="Lui A."/>
            <person name="MacDonald P.J.P."/>
            <person name="Mehta T."/>
            <person name="Montmayeur A."/>
            <person name="Murphy C."/>
            <person name="Neiman D."/>
            <person name="Pearson M."/>
            <person name="Priest M."/>
            <person name="Roberts A."/>
            <person name="Saif S."/>
            <person name="Shea T."/>
            <person name="Shenoy N."/>
            <person name="Sisk P."/>
            <person name="Stolte C."/>
            <person name="Sykes S."/>
            <person name="Wortman J."/>
            <person name="Nusbaum C."/>
            <person name="Birren B."/>
        </authorList>
    </citation>
    <scope>NUCLEOTIDE SEQUENCE [LARGE SCALE GENOMIC DNA]</scope>
    <source>
        <strain evidence="3">FOSC 3-a</strain>
        <strain evidence="2">NRRL 32931</strain>
    </source>
</reference>
<proteinExistence type="predicted"/>
<evidence type="ECO:0000256" key="1">
    <source>
        <dbReference type="SAM" id="MobiDB-lite"/>
    </source>
</evidence>
<dbReference type="EMBL" id="JH717842">
    <property type="protein sequence ID" value="EWY93838.1"/>
    <property type="molecule type" value="Genomic_DNA"/>
</dbReference>
<reference evidence="2" key="2">
    <citation type="submission" date="2012-06" db="EMBL/GenBank/DDBJ databases">
        <title>Annotation of the Genome Sequence of Fusarium oxysporum NRRL32931.</title>
        <authorList>
            <consortium name="The Broad Institute Genomics Platform"/>
            <person name="Ma L.-J."/>
            <person name="Corby-Kistler H."/>
            <person name="Broz K."/>
            <person name="Gale L.R."/>
            <person name="Jonkers W."/>
            <person name="O'Donnell K."/>
            <person name="Ploetz R."/>
            <person name="Steinberg C."/>
            <person name="Schwartz D.C."/>
            <person name="VanEtten H."/>
            <person name="Zhou S."/>
            <person name="Young S.K."/>
            <person name="Zeng Q."/>
            <person name="Gargeya S."/>
            <person name="Fitzgerald M."/>
            <person name="Abouelleil A."/>
            <person name="Alvarado L."/>
            <person name="Chapman S.B."/>
            <person name="Gainer-Dewar J."/>
            <person name="Goldberg J."/>
            <person name="Griggs A."/>
            <person name="Gujja S."/>
            <person name="Hansen M."/>
            <person name="Howarth C."/>
            <person name="Imamovic A."/>
            <person name="Ireland A."/>
            <person name="Larimer J."/>
            <person name="McCowan C."/>
            <person name="Murphy C."/>
            <person name="Pearson M."/>
            <person name="Poon T.W."/>
            <person name="Priest M."/>
            <person name="Roberts A."/>
            <person name="Saif S."/>
            <person name="Shea T."/>
            <person name="Sykes S."/>
            <person name="Wortman J."/>
            <person name="Nusbaum C."/>
            <person name="Birren B."/>
        </authorList>
    </citation>
    <scope>NUCLEOTIDE SEQUENCE</scope>
    <source>
        <strain evidence="2">NRRL 32931</strain>
    </source>
</reference>
<organism evidence="2 3">
    <name type="scientific">Fusarium oxysporum NRRL 32931</name>
    <dbReference type="NCBI Taxonomy" id="660029"/>
    <lineage>
        <taxon>Eukaryota</taxon>
        <taxon>Fungi</taxon>
        <taxon>Dikarya</taxon>
        <taxon>Ascomycota</taxon>
        <taxon>Pezizomycotina</taxon>
        <taxon>Sordariomycetes</taxon>
        <taxon>Hypocreomycetidae</taxon>
        <taxon>Hypocreales</taxon>
        <taxon>Nectriaceae</taxon>
        <taxon>Fusarium</taxon>
        <taxon>Fusarium oxysporum species complex</taxon>
    </lineage>
</organism>
<protein>
    <submittedName>
        <fullName evidence="2">Uncharacterized protein</fullName>
    </submittedName>
</protein>
<dbReference type="EMBL" id="JH717842">
    <property type="protein sequence ID" value="EWY93836.1"/>
    <property type="molecule type" value="Genomic_DNA"/>
</dbReference>
<dbReference type="EMBL" id="JH717842">
    <property type="protein sequence ID" value="EWY93837.1"/>
    <property type="molecule type" value="Genomic_DNA"/>
</dbReference>
<gene>
    <name evidence="2" type="ORF">FOYG_06822</name>
</gene>
<evidence type="ECO:0000313" key="3">
    <source>
        <dbReference type="Proteomes" id="UP000030753"/>
    </source>
</evidence>
<dbReference type="EMBL" id="JH717842">
    <property type="protein sequence ID" value="EWY93835.1"/>
    <property type="molecule type" value="Genomic_DNA"/>
</dbReference>
<dbReference type="EMBL" id="JH717842">
    <property type="protein sequence ID" value="EWY93834.1"/>
    <property type="molecule type" value="Genomic_DNA"/>
</dbReference>
<dbReference type="EMBL" id="JH717842">
    <property type="protein sequence ID" value="EWY93840.1"/>
    <property type="molecule type" value="Genomic_DNA"/>
</dbReference>
<evidence type="ECO:0000313" key="2">
    <source>
        <dbReference type="EMBL" id="EWY93840.1"/>
    </source>
</evidence>
<dbReference type="AlphaFoldDB" id="W9IKK5"/>
<dbReference type="HOGENOM" id="CLU_2061589_0_0_1"/>
<name>W9IKK5_FUSOX</name>
<sequence length="129" mass="14040">MARGLSSAAQPGPARPASLREPTPSELGTYKPLIRLVFLCNNAQPVKNAAARLPSTLGEQILASFCRWPHTLSVHPSLSSHRHPFSSIASQFVDVRSVSSCHIVSPTTLLPPLCHVPYRELVHVTVCRN</sequence>